<feature type="transmembrane region" description="Helical" evidence="5">
    <location>
        <begin position="321"/>
        <end position="348"/>
    </location>
</feature>
<dbReference type="AlphaFoldDB" id="A0A077ZRR0"/>
<dbReference type="InParanoid" id="A0A077ZRR0"/>
<keyword evidence="7" id="KW-1185">Reference proteome</keyword>
<proteinExistence type="predicted"/>
<feature type="transmembrane region" description="Helical" evidence="5">
    <location>
        <begin position="68"/>
        <end position="96"/>
    </location>
</feature>
<keyword evidence="3 5" id="KW-1133">Transmembrane helix</keyword>
<dbReference type="InterPro" id="IPR036259">
    <property type="entry name" value="MFS_trans_sf"/>
</dbReference>
<evidence type="ECO:0000256" key="5">
    <source>
        <dbReference type="SAM" id="Phobius"/>
    </source>
</evidence>
<organism evidence="6 7">
    <name type="scientific">Stylonychia lemnae</name>
    <name type="common">Ciliate</name>
    <dbReference type="NCBI Taxonomy" id="5949"/>
    <lineage>
        <taxon>Eukaryota</taxon>
        <taxon>Sar</taxon>
        <taxon>Alveolata</taxon>
        <taxon>Ciliophora</taxon>
        <taxon>Intramacronucleata</taxon>
        <taxon>Spirotrichea</taxon>
        <taxon>Stichotrichia</taxon>
        <taxon>Sporadotrichida</taxon>
        <taxon>Oxytrichidae</taxon>
        <taxon>Stylonychinae</taxon>
        <taxon>Stylonychia</taxon>
    </lineage>
</organism>
<dbReference type="OMA" id="TPIWLET"/>
<protein>
    <submittedName>
        <fullName evidence="6">Uncharacterized protein</fullName>
    </submittedName>
</protein>
<comment type="subcellular location">
    <subcellularLocation>
        <location evidence="1">Membrane</location>
        <topology evidence="1">Multi-pass membrane protein</topology>
    </subcellularLocation>
</comment>
<evidence type="ECO:0000256" key="3">
    <source>
        <dbReference type="ARBA" id="ARBA00022989"/>
    </source>
</evidence>
<feature type="transmembrane region" description="Helical" evidence="5">
    <location>
        <begin position="417"/>
        <end position="439"/>
    </location>
</feature>
<dbReference type="EMBL" id="CCKQ01001485">
    <property type="protein sequence ID" value="CDW72608.1"/>
    <property type="molecule type" value="Genomic_DNA"/>
</dbReference>
<keyword evidence="4 5" id="KW-0472">Membrane</keyword>
<feature type="transmembrane region" description="Helical" evidence="5">
    <location>
        <begin position="117"/>
        <end position="136"/>
    </location>
</feature>
<keyword evidence="2 5" id="KW-0812">Transmembrane</keyword>
<feature type="transmembrane region" description="Helical" evidence="5">
    <location>
        <begin position="142"/>
        <end position="160"/>
    </location>
</feature>
<feature type="transmembrane region" description="Helical" evidence="5">
    <location>
        <begin position="386"/>
        <end position="405"/>
    </location>
</feature>
<evidence type="ECO:0000256" key="1">
    <source>
        <dbReference type="ARBA" id="ARBA00004141"/>
    </source>
</evidence>
<evidence type="ECO:0000256" key="4">
    <source>
        <dbReference type="ARBA" id="ARBA00023136"/>
    </source>
</evidence>
<feature type="transmembrane region" description="Helical" evidence="5">
    <location>
        <begin position="38"/>
        <end position="56"/>
    </location>
</feature>
<feature type="transmembrane region" description="Helical" evidence="5">
    <location>
        <begin position="239"/>
        <end position="256"/>
    </location>
</feature>
<gene>
    <name evidence="6" type="primary">Contig13219.g14104</name>
    <name evidence="6" type="ORF">STYLEM_1571</name>
</gene>
<dbReference type="GO" id="GO:0016567">
    <property type="term" value="P:protein ubiquitination"/>
    <property type="evidence" value="ECO:0007669"/>
    <property type="project" value="TreeGrafter"/>
</dbReference>
<accession>A0A077ZRR0</accession>
<dbReference type="PANTHER" id="PTHR14255">
    <property type="entry name" value="CEREBLON"/>
    <property type="match status" value="1"/>
</dbReference>
<feature type="transmembrane region" description="Helical" evidence="5">
    <location>
        <begin position="268"/>
        <end position="288"/>
    </location>
</feature>
<dbReference type="GO" id="GO:0016020">
    <property type="term" value="C:membrane"/>
    <property type="evidence" value="ECO:0007669"/>
    <property type="project" value="UniProtKB-SubCell"/>
</dbReference>
<sequence length="443" mass="50189">MTRVFDYQYLEQLALQSVQNQTDTGLFIPTPFPIPPSILNVIGVLLILIMVILSNAGGLGGGGNLTPFIMIFFNLSLIECIPIGNFLGFISAMCRFVINFRQKHPNNPRRLAIDYEIIELSMPLLYLGTLFGVQIGTRLTEIQLAIVFAIVLFFVAFKTAEKAYKMIREENKKALALNQNHLSYIDNQQLKTRLLSEDQDLMLKNHQKMIQLQNGLIEQSSQLQSIMREESQHFTVKRCFNFIITLGFLIITSMLLNSKDRFAVNIYYQYLAVGLFIIYSLVSTYYISKNLQRNYYIKLIEGYHFDKHDITYESTKPIIKVILLCHISGILGGIVGIAGGIILGPLFLQLGMLPVLVASTNQYLALISTIAVSFQYWYLGMLNLQYIIVLGSVTVLGCYIGIKQVQVIVQKSGRQSIMVVILAIVLFLSFSMIPVKYWLKSLE</sequence>
<feature type="transmembrane region" description="Helical" evidence="5">
    <location>
        <begin position="360"/>
        <end position="379"/>
    </location>
</feature>
<dbReference type="GO" id="GO:0031464">
    <property type="term" value="C:Cul4A-RING E3 ubiquitin ligase complex"/>
    <property type="evidence" value="ECO:0007669"/>
    <property type="project" value="TreeGrafter"/>
</dbReference>
<evidence type="ECO:0000256" key="2">
    <source>
        <dbReference type="ARBA" id="ARBA00022692"/>
    </source>
</evidence>
<dbReference type="PANTHER" id="PTHR14255:SF3">
    <property type="entry name" value="SULFITE EXPORTER TAUE_SAFE FAMILY PROTEIN 5-RELATED"/>
    <property type="match status" value="1"/>
</dbReference>
<dbReference type="OrthoDB" id="510493at2759"/>
<evidence type="ECO:0000313" key="7">
    <source>
        <dbReference type="Proteomes" id="UP000039865"/>
    </source>
</evidence>
<reference evidence="6 7" key="1">
    <citation type="submission" date="2014-06" db="EMBL/GenBank/DDBJ databases">
        <authorList>
            <person name="Swart Estienne"/>
        </authorList>
    </citation>
    <scope>NUCLEOTIDE SEQUENCE [LARGE SCALE GENOMIC DNA]</scope>
    <source>
        <strain evidence="6 7">130c</strain>
    </source>
</reference>
<name>A0A077ZRR0_STYLE</name>
<dbReference type="Proteomes" id="UP000039865">
    <property type="component" value="Unassembled WGS sequence"/>
</dbReference>
<dbReference type="Pfam" id="PF01925">
    <property type="entry name" value="TauE"/>
    <property type="match status" value="1"/>
</dbReference>
<evidence type="ECO:0000313" key="6">
    <source>
        <dbReference type="EMBL" id="CDW72608.1"/>
    </source>
</evidence>
<dbReference type="SUPFAM" id="SSF103473">
    <property type="entry name" value="MFS general substrate transporter"/>
    <property type="match status" value="1"/>
</dbReference>
<dbReference type="InterPro" id="IPR002781">
    <property type="entry name" value="TM_pro_TauE-like"/>
</dbReference>